<evidence type="ECO:0000259" key="1">
    <source>
        <dbReference type="PROSITE" id="PS50878"/>
    </source>
</evidence>
<dbReference type="Ensembl" id="ENSGMOT00000072842.1">
    <property type="protein sequence ID" value="ENSGMOP00000057312.1"/>
    <property type="gene ID" value="ENSGMOG00000029478.1"/>
</dbReference>
<dbReference type="AlphaFoldDB" id="A0A8C5CEQ0"/>
<dbReference type="PANTHER" id="PTHR31635">
    <property type="entry name" value="REVERSE TRANSCRIPTASE DOMAIN-CONTAINING PROTEIN-RELATED"/>
    <property type="match status" value="1"/>
</dbReference>
<reference evidence="2" key="1">
    <citation type="submission" date="2025-08" db="UniProtKB">
        <authorList>
            <consortium name="Ensembl"/>
        </authorList>
    </citation>
    <scope>IDENTIFICATION</scope>
</reference>
<name>A0A8C5CEQ0_GADMO</name>
<dbReference type="Pfam" id="PF00078">
    <property type="entry name" value="RVT_1"/>
    <property type="match status" value="1"/>
</dbReference>
<dbReference type="PROSITE" id="PS50878">
    <property type="entry name" value="RT_POL"/>
    <property type="match status" value="1"/>
</dbReference>
<dbReference type="SUPFAM" id="SSF56672">
    <property type="entry name" value="DNA/RNA polymerases"/>
    <property type="match status" value="1"/>
</dbReference>
<dbReference type="OMA" id="IARYLWQ"/>
<reference evidence="2" key="2">
    <citation type="submission" date="2025-09" db="UniProtKB">
        <authorList>
            <consortium name="Ensembl"/>
        </authorList>
    </citation>
    <scope>IDENTIFICATION</scope>
</reference>
<dbReference type="InterPro" id="IPR000477">
    <property type="entry name" value="RT_dom"/>
</dbReference>
<dbReference type="Proteomes" id="UP000694546">
    <property type="component" value="Chromosome 4"/>
</dbReference>
<dbReference type="CDD" id="cd01650">
    <property type="entry name" value="RT_nLTR_like"/>
    <property type="match status" value="1"/>
</dbReference>
<feature type="domain" description="Reverse transcriptase" evidence="1">
    <location>
        <begin position="34"/>
        <end position="306"/>
    </location>
</feature>
<keyword evidence="3" id="KW-1185">Reference proteome</keyword>
<sequence>MKGGKSPGTDGFPTEWYKTMQDQLIPTLLKTFNWVLENKNIPPSWREAVISTIPKEGKDKLECGNYRPVGLLNNDYKLFTSILSKRIELILPVLIHEDQTGFVKKRQTQDNIRKSLHVVRQVTQQRLETLILSLDAEKAFDSVRWSFLYKVLSKCGFHPTIIDTFAALYGGPTARVKINGDLSNSFILERGTRQGCCASPLLFALFVEPISQLIRQRTDIKGVPMASGEQKLALFADDLLISVTQPTQTLPKLMKLLEEFGSISGYKINVNKTQILTFNYDPPVSIKTIYNWNWEDESIQYLGVSLPRDFTRLYNINYDPLNSKIKTDIQRWNVIPFLSLSSRIESIRMNILPRMLYLFQCLPVRIPSKQFLEWDRLIARYLWQGKKARIKFKTLQLRKEKGGMGLPCLQEYYYAAQLRPLVCLCSPSYTAAWKEIEGTMVKGIPITALLNDNKLQEEQEIPEDSITGSFLKSWQEITKICRFKNTSKIMRWCAYDSDFSPNKLDGRFKTWITRGLTSYYSFVHKGVFQSFETLQKDHGLGKDDFFRYLQVRDYFNKNIKEALGKDGPGFMEVFLALTKSRTCDKIISKLYNAIQLSKQENTEYIKRKWEKEIGVKISQENWEKICQLQWLSTGSNTWREFCWKNITRFFITPIQKRHQGSGDACWRLCGSIGANHFYIFWDCQAMRSYWEEIHKHINNVFNVNIPLKCETLFLGNILFETWNIKDKKLLAILLAASKKCVTRKWLKVDPPTIDEWIEIVYEIYVMEKISYSLKVEKDIFYKTWSKWTEHVKPARSDFI</sequence>
<dbReference type="GeneTree" id="ENSGT00940000163630"/>
<protein>
    <recommendedName>
        <fullName evidence="1">Reverse transcriptase domain-containing protein</fullName>
    </recommendedName>
</protein>
<proteinExistence type="predicted"/>
<dbReference type="PANTHER" id="PTHR31635:SF196">
    <property type="entry name" value="REVERSE TRANSCRIPTASE DOMAIN-CONTAINING PROTEIN-RELATED"/>
    <property type="match status" value="1"/>
</dbReference>
<organism evidence="2 3">
    <name type="scientific">Gadus morhua</name>
    <name type="common">Atlantic cod</name>
    <dbReference type="NCBI Taxonomy" id="8049"/>
    <lineage>
        <taxon>Eukaryota</taxon>
        <taxon>Metazoa</taxon>
        <taxon>Chordata</taxon>
        <taxon>Craniata</taxon>
        <taxon>Vertebrata</taxon>
        <taxon>Euteleostomi</taxon>
        <taxon>Actinopterygii</taxon>
        <taxon>Neopterygii</taxon>
        <taxon>Teleostei</taxon>
        <taxon>Neoteleostei</taxon>
        <taxon>Acanthomorphata</taxon>
        <taxon>Zeiogadaria</taxon>
        <taxon>Gadariae</taxon>
        <taxon>Gadiformes</taxon>
        <taxon>Gadoidei</taxon>
        <taxon>Gadidae</taxon>
        <taxon>Gadus</taxon>
    </lineage>
</organism>
<evidence type="ECO:0000313" key="2">
    <source>
        <dbReference type="Ensembl" id="ENSGMOP00000057312.1"/>
    </source>
</evidence>
<accession>A0A8C5CEQ0</accession>
<dbReference type="InterPro" id="IPR043502">
    <property type="entry name" value="DNA/RNA_pol_sf"/>
</dbReference>
<evidence type="ECO:0000313" key="3">
    <source>
        <dbReference type="Proteomes" id="UP000694546"/>
    </source>
</evidence>